<reference evidence="2 3" key="1">
    <citation type="submission" date="2018-11" db="EMBL/GenBank/DDBJ databases">
        <authorList>
            <consortium name="Pathogen Informatics"/>
        </authorList>
    </citation>
    <scope>NUCLEOTIDE SEQUENCE [LARGE SCALE GENOMIC DNA]</scope>
</reference>
<name>A0A3P7LDC2_STRVU</name>
<protein>
    <submittedName>
        <fullName evidence="2">Uncharacterized protein</fullName>
    </submittedName>
</protein>
<keyword evidence="1" id="KW-0812">Transmembrane</keyword>
<evidence type="ECO:0000313" key="3">
    <source>
        <dbReference type="Proteomes" id="UP000270094"/>
    </source>
</evidence>
<dbReference type="AlphaFoldDB" id="A0A3P7LDC2"/>
<gene>
    <name evidence="2" type="ORF">SVUK_LOCUS15643</name>
</gene>
<organism evidence="2 3">
    <name type="scientific">Strongylus vulgaris</name>
    <name type="common">Blood worm</name>
    <dbReference type="NCBI Taxonomy" id="40348"/>
    <lineage>
        <taxon>Eukaryota</taxon>
        <taxon>Metazoa</taxon>
        <taxon>Ecdysozoa</taxon>
        <taxon>Nematoda</taxon>
        <taxon>Chromadorea</taxon>
        <taxon>Rhabditida</taxon>
        <taxon>Rhabditina</taxon>
        <taxon>Rhabditomorpha</taxon>
        <taxon>Strongyloidea</taxon>
        <taxon>Strongylidae</taxon>
        <taxon>Strongylus</taxon>
    </lineage>
</organism>
<keyword evidence="1" id="KW-0472">Membrane</keyword>
<dbReference type="EMBL" id="UYYB01109364">
    <property type="protein sequence ID" value="VDM80645.1"/>
    <property type="molecule type" value="Genomic_DNA"/>
</dbReference>
<feature type="transmembrane region" description="Helical" evidence="1">
    <location>
        <begin position="152"/>
        <end position="170"/>
    </location>
</feature>
<dbReference type="Proteomes" id="UP000270094">
    <property type="component" value="Unassembled WGS sequence"/>
</dbReference>
<accession>A0A3P7LDC2</accession>
<keyword evidence="1" id="KW-1133">Transmembrane helix</keyword>
<proteinExistence type="predicted"/>
<sequence>MAFARHPIFYRLPTATPHHLLQGAQWRTGDALRAQYHRHDQFQIMNITPSPARLPVGYQVHLSMGTHTEAVATDTIKRHFLVRLDYTLAINRIISATAVVIVITAAQIIHGTVLEDAVLFRRNEVKLTDMFQQGGTQCSPQHSCLQVHDTQFVFFISCTWPTFTVIEAVGRIRRRYNRDLTVALAFAT</sequence>
<keyword evidence="3" id="KW-1185">Reference proteome</keyword>
<evidence type="ECO:0000313" key="2">
    <source>
        <dbReference type="EMBL" id="VDM80645.1"/>
    </source>
</evidence>
<feature type="transmembrane region" description="Helical" evidence="1">
    <location>
        <begin position="86"/>
        <end position="109"/>
    </location>
</feature>
<evidence type="ECO:0000256" key="1">
    <source>
        <dbReference type="SAM" id="Phobius"/>
    </source>
</evidence>